<sequence>MIDSVFHPGNCFSVKNIKIYQPTIIFTKNAEIKLFCMHDDITIPPYAIAFIEKGVNFNVMVLKKETGIPYKSVVIDNATMISLHQLFETAFYQDKKLSIPPNRTLKEKVIFVEKSNREDDFFCKIPDNKEDLIHRSCKLAYILSILPEKDKLFISMTASIVKSFSDKVRDVIEEKLDKKWKLSDIAEKFHCSEITVRKKLEKENITFNQLVYDIRMKNAAKFILSTDCNVAAVAAATGISSTSYFIKQFKNFFGMTPKKYYLNFIK</sequence>
<evidence type="ECO:0000256" key="2">
    <source>
        <dbReference type="ARBA" id="ARBA00023125"/>
    </source>
</evidence>
<evidence type="ECO:0000313" key="6">
    <source>
        <dbReference type="Proteomes" id="UP001219219"/>
    </source>
</evidence>
<keyword evidence="3" id="KW-0804">Transcription</keyword>
<dbReference type="PROSITE" id="PS01124">
    <property type="entry name" value="HTH_ARAC_FAMILY_2"/>
    <property type="match status" value="1"/>
</dbReference>
<proteinExistence type="predicted"/>
<keyword evidence="5" id="KW-0614">Plasmid</keyword>
<dbReference type="Pfam" id="PF12833">
    <property type="entry name" value="HTH_18"/>
    <property type="match status" value="1"/>
</dbReference>
<dbReference type="PRINTS" id="PR00032">
    <property type="entry name" value="HTHARAC"/>
</dbReference>
<dbReference type="PANTHER" id="PTHR43280">
    <property type="entry name" value="ARAC-FAMILY TRANSCRIPTIONAL REGULATOR"/>
    <property type="match status" value="1"/>
</dbReference>
<dbReference type="AlphaFoldDB" id="A0AAX3MRN7"/>
<evidence type="ECO:0000256" key="3">
    <source>
        <dbReference type="ARBA" id="ARBA00023163"/>
    </source>
</evidence>
<dbReference type="InterPro" id="IPR020449">
    <property type="entry name" value="Tscrpt_reg_AraC-type_HTH"/>
</dbReference>
<reference evidence="5" key="1">
    <citation type="submission" date="2023-02" db="EMBL/GenBank/DDBJ databases">
        <title>Escherichia albertii as a potential enteropathogen in the light of epidemiological and genomic studies.</title>
        <authorList>
            <person name="Leszczynska K."/>
            <person name="Swiecicka I."/>
            <person name="Daniluk T."/>
            <person name="Lebensztejn D."/>
            <person name="Chmielewska S."/>
            <person name="Leszczynska D."/>
            <person name="Gawor J."/>
            <person name="Kliber M."/>
        </authorList>
    </citation>
    <scope>NUCLEOTIDE SEQUENCE</scope>
    <source>
        <strain evidence="5">BIA_7</strain>
        <plasmid evidence="5">pEA7_2</plasmid>
    </source>
</reference>
<feature type="domain" description="HTH araC/xylS-type" evidence="4">
    <location>
        <begin position="166"/>
        <end position="263"/>
    </location>
</feature>
<dbReference type="RefSeq" id="WP_137650327.1">
    <property type="nucleotide sequence ID" value="NZ_BJCV01000040.1"/>
</dbReference>
<geneLocation type="plasmid" evidence="5 6">
    <name>pEA7_2</name>
</geneLocation>
<gene>
    <name evidence="5" type="ORF">PS049_25610</name>
</gene>
<keyword evidence="2" id="KW-0238">DNA-binding</keyword>
<dbReference type="PROSITE" id="PS00041">
    <property type="entry name" value="HTH_ARAC_FAMILY_1"/>
    <property type="match status" value="1"/>
</dbReference>
<dbReference type="GO" id="GO:0043565">
    <property type="term" value="F:sequence-specific DNA binding"/>
    <property type="evidence" value="ECO:0007669"/>
    <property type="project" value="InterPro"/>
</dbReference>
<dbReference type="InterPro" id="IPR009057">
    <property type="entry name" value="Homeodomain-like_sf"/>
</dbReference>
<dbReference type="EMBL" id="CP117564">
    <property type="protein sequence ID" value="WDB31980.1"/>
    <property type="molecule type" value="Genomic_DNA"/>
</dbReference>
<evidence type="ECO:0000259" key="4">
    <source>
        <dbReference type="PROSITE" id="PS01124"/>
    </source>
</evidence>
<dbReference type="InterPro" id="IPR018060">
    <property type="entry name" value="HTH_AraC"/>
</dbReference>
<dbReference type="SUPFAM" id="SSF46689">
    <property type="entry name" value="Homeodomain-like"/>
    <property type="match status" value="1"/>
</dbReference>
<organism evidence="5 6">
    <name type="scientific">Escherichia albertii</name>
    <dbReference type="NCBI Taxonomy" id="208962"/>
    <lineage>
        <taxon>Bacteria</taxon>
        <taxon>Pseudomonadati</taxon>
        <taxon>Pseudomonadota</taxon>
        <taxon>Gammaproteobacteria</taxon>
        <taxon>Enterobacterales</taxon>
        <taxon>Enterobacteriaceae</taxon>
        <taxon>Escherichia</taxon>
    </lineage>
</organism>
<name>A0AAX3MRN7_ESCAL</name>
<evidence type="ECO:0000313" key="5">
    <source>
        <dbReference type="EMBL" id="WDB31980.1"/>
    </source>
</evidence>
<dbReference type="Proteomes" id="UP001219219">
    <property type="component" value="Plasmid pEA7_2"/>
</dbReference>
<dbReference type="SMART" id="SM00342">
    <property type="entry name" value="HTH_ARAC"/>
    <property type="match status" value="1"/>
</dbReference>
<protein>
    <submittedName>
        <fullName evidence="5">Helix-turn-helix transcriptional regulator</fullName>
    </submittedName>
</protein>
<dbReference type="PANTHER" id="PTHR43280:SF33">
    <property type="entry name" value="HTH-TYPE TRANSCRIPTIONAL REGULATOR APPY-RELATED"/>
    <property type="match status" value="1"/>
</dbReference>
<evidence type="ECO:0000256" key="1">
    <source>
        <dbReference type="ARBA" id="ARBA00023015"/>
    </source>
</evidence>
<dbReference type="InterPro" id="IPR018062">
    <property type="entry name" value="HTH_AraC-typ_CS"/>
</dbReference>
<dbReference type="Gene3D" id="1.10.10.60">
    <property type="entry name" value="Homeodomain-like"/>
    <property type="match status" value="1"/>
</dbReference>
<keyword evidence="1" id="KW-0805">Transcription regulation</keyword>
<accession>A0AAX3MRN7</accession>
<dbReference type="GO" id="GO:0003700">
    <property type="term" value="F:DNA-binding transcription factor activity"/>
    <property type="evidence" value="ECO:0007669"/>
    <property type="project" value="InterPro"/>
</dbReference>